<keyword evidence="5" id="KW-0597">Phosphoprotein</keyword>
<dbReference type="GO" id="GO:0043565">
    <property type="term" value="F:sequence-specific DNA binding"/>
    <property type="evidence" value="ECO:0007669"/>
    <property type="project" value="InterPro"/>
</dbReference>
<keyword evidence="4" id="KW-0804">Transcription</keyword>
<dbReference type="Proteomes" id="UP000886689">
    <property type="component" value="Unassembled WGS sequence"/>
</dbReference>
<evidence type="ECO:0000313" key="8">
    <source>
        <dbReference type="EMBL" id="MBK8523668.1"/>
    </source>
</evidence>
<dbReference type="Pfam" id="PF25601">
    <property type="entry name" value="AAA_lid_14"/>
    <property type="match status" value="1"/>
</dbReference>
<keyword evidence="1" id="KW-0547">Nucleotide-binding</keyword>
<dbReference type="EMBL" id="JADJUC010000004">
    <property type="protein sequence ID" value="MBK8523668.1"/>
    <property type="molecule type" value="Genomic_DNA"/>
</dbReference>
<dbReference type="InterPro" id="IPR011006">
    <property type="entry name" value="CheY-like_superfamily"/>
</dbReference>
<dbReference type="SUPFAM" id="SSF52172">
    <property type="entry name" value="CheY-like"/>
    <property type="match status" value="1"/>
</dbReference>
<dbReference type="Gene3D" id="1.10.10.60">
    <property type="entry name" value="Homeodomain-like"/>
    <property type="match status" value="1"/>
</dbReference>
<feature type="modified residue" description="4-aspartylphosphate" evidence="5">
    <location>
        <position position="54"/>
    </location>
</feature>
<feature type="domain" description="Response regulatory" evidence="7">
    <location>
        <begin position="5"/>
        <end position="116"/>
    </location>
</feature>
<evidence type="ECO:0000256" key="3">
    <source>
        <dbReference type="ARBA" id="ARBA00023015"/>
    </source>
</evidence>
<dbReference type="PROSITE" id="PS50110">
    <property type="entry name" value="RESPONSE_REGULATORY"/>
    <property type="match status" value="1"/>
</dbReference>
<organism evidence="8 9">
    <name type="scientific">Candidatus Proximibacter danicus</name>
    <dbReference type="NCBI Taxonomy" id="2954365"/>
    <lineage>
        <taxon>Bacteria</taxon>
        <taxon>Pseudomonadati</taxon>
        <taxon>Pseudomonadota</taxon>
        <taxon>Betaproteobacteria</taxon>
        <taxon>Candidatus Proximibacter</taxon>
    </lineage>
</organism>
<dbReference type="InterPro" id="IPR058031">
    <property type="entry name" value="AAA_lid_NorR"/>
</dbReference>
<dbReference type="InterPro" id="IPR009057">
    <property type="entry name" value="Homeodomain-like_sf"/>
</dbReference>
<protein>
    <submittedName>
        <fullName evidence="8">Sigma-54-dependent Fis family transcriptional regulator</fullName>
    </submittedName>
</protein>
<dbReference type="InterPro" id="IPR025944">
    <property type="entry name" value="Sigma_54_int_dom_CS"/>
</dbReference>
<dbReference type="PRINTS" id="PR01590">
    <property type="entry name" value="HTHFIS"/>
</dbReference>
<evidence type="ECO:0000259" key="6">
    <source>
        <dbReference type="PROSITE" id="PS50045"/>
    </source>
</evidence>
<dbReference type="InterPro" id="IPR027417">
    <property type="entry name" value="P-loop_NTPase"/>
</dbReference>
<evidence type="ECO:0000259" key="7">
    <source>
        <dbReference type="PROSITE" id="PS50110"/>
    </source>
</evidence>
<dbReference type="PROSITE" id="PS50045">
    <property type="entry name" value="SIGMA54_INTERACT_4"/>
    <property type="match status" value="1"/>
</dbReference>
<proteinExistence type="predicted"/>
<dbReference type="SMART" id="SM00448">
    <property type="entry name" value="REC"/>
    <property type="match status" value="1"/>
</dbReference>
<dbReference type="CDD" id="cd00009">
    <property type="entry name" value="AAA"/>
    <property type="match status" value="1"/>
</dbReference>
<name>A0A9D7JZU9_9PROT</name>
<dbReference type="SMART" id="SM00382">
    <property type="entry name" value="AAA"/>
    <property type="match status" value="1"/>
</dbReference>
<dbReference type="AlphaFoldDB" id="A0A9D7JZU9"/>
<dbReference type="InterPro" id="IPR001789">
    <property type="entry name" value="Sig_transdc_resp-reg_receiver"/>
</dbReference>
<dbReference type="PROSITE" id="PS00688">
    <property type="entry name" value="SIGMA54_INTERACT_3"/>
    <property type="match status" value="1"/>
</dbReference>
<dbReference type="PROSITE" id="PS00675">
    <property type="entry name" value="SIGMA54_INTERACT_1"/>
    <property type="match status" value="1"/>
</dbReference>
<accession>A0A9D7JZU9</accession>
<dbReference type="Pfam" id="PF00158">
    <property type="entry name" value="Sigma54_activat"/>
    <property type="match status" value="1"/>
</dbReference>
<dbReference type="InterPro" id="IPR002197">
    <property type="entry name" value="HTH_Fis"/>
</dbReference>
<dbReference type="Pfam" id="PF00072">
    <property type="entry name" value="Response_reg"/>
    <property type="match status" value="1"/>
</dbReference>
<evidence type="ECO:0000256" key="4">
    <source>
        <dbReference type="ARBA" id="ARBA00023163"/>
    </source>
</evidence>
<dbReference type="GO" id="GO:0000160">
    <property type="term" value="P:phosphorelay signal transduction system"/>
    <property type="evidence" value="ECO:0007669"/>
    <property type="project" value="InterPro"/>
</dbReference>
<dbReference type="SUPFAM" id="SSF46689">
    <property type="entry name" value="Homeodomain-like"/>
    <property type="match status" value="1"/>
</dbReference>
<dbReference type="InterPro" id="IPR002078">
    <property type="entry name" value="Sigma_54_int"/>
</dbReference>
<evidence type="ECO:0000256" key="1">
    <source>
        <dbReference type="ARBA" id="ARBA00022741"/>
    </source>
</evidence>
<dbReference type="PANTHER" id="PTHR32071:SF113">
    <property type="entry name" value="ALGINATE BIOSYNTHESIS TRANSCRIPTIONAL REGULATORY PROTEIN ALGB"/>
    <property type="match status" value="1"/>
</dbReference>
<sequence>MKKKTLLIVDDDAVFNGLLRRQIEAMGFATLGAGSWAEAQQKLSEIEPSAIILDFKLPDSDAAKILGELRNQYPVIVLTGYGSIPNAVSAIREGAADFLTKPVNVDELEITVRRVLETAELRESNRFYRTQLASHRPGPLVFVSSAMREVQTLIDAVGPTDTTVLILGESGTGKELVAQAIHDRSPRAQRELVAIDGSGLQENLFESELFGHERGAFTGADRMKRGLIEEASGSTLFLDEVGDVGPAIQAKLLRVMETNTFRRLGSNKTLTADARFVAATNRDIEAMSRSGTFRSDLYFRLSRFVITIPPLRDRREDIEPLTRHFLAHLTTRTLPVSIAADALKLLVAYDWPGNVRELRNAVERAVILARPGDQIRSEHLAFIPRDRAGDLILRFNPDPSLEQLEREYLRQMMAKHGGNRQKTAAVLGISERNIYRLIEKYGFGGKGDS</sequence>
<dbReference type="Gene3D" id="3.40.50.2300">
    <property type="match status" value="1"/>
</dbReference>
<dbReference type="Gene3D" id="3.40.50.300">
    <property type="entry name" value="P-loop containing nucleotide triphosphate hydrolases"/>
    <property type="match status" value="1"/>
</dbReference>
<feature type="domain" description="Sigma-54 factor interaction" evidence="6">
    <location>
        <begin position="140"/>
        <end position="367"/>
    </location>
</feature>
<dbReference type="Gene3D" id="1.10.8.60">
    <property type="match status" value="1"/>
</dbReference>
<keyword evidence="3" id="KW-0805">Transcription regulation</keyword>
<evidence type="ECO:0000256" key="2">
    <source>
        <dbReference type="ARBA" id="ARBA00022840"/>
    </source>
</evidence>
<dbReference type="InterPro" id="IPR025662">
    <property type="entry name" value="Sigma_54_int_dom_ATP-bd_1"/>
</dbReference>
<comment type="caution">
    <text evidence="8">The sequence shown here is derived from an EMBL/GenBank/DDBJ whole genome shotgun (WGS) entry which is preliminary data.</text>
</comment>
<dbReference type="Pfam" id="PF02954">
    <property type="entry name" value="HTH_8"/>
    <property type="match status" value="1"/>
</dbReference>
<dbReference type="FunFam" id="3.40.50.300:FF:000006">
    <property type="entry name" value="DNA-binding transcriptional regulator NtrC"/>
    <property type="match status" value="1"/>
</dbReference>
<dbReference type="InterPro" id="IPR003593">
    <property type="entry name" value="AAA+_ATPase"/>
</dbReference>
<dbReference type="GO" id="GO:0005524">
    <property type="term" value="F:ATP binding"/>
    <property type="evidence" value="ECO:0007669"/>
    <property type="project" value="UniProtKB-KW"/>
</dbReference>
<keyword evidence="2" id="KW-0067">ATP-binding</keyword>
<dbReference type="GO" id="GO:0006355">
    <property type="term" value="P:regulation of DNA-templated transcription"/>
    <property type="evidence" value="ECO:0007669"/>
    <property type="project" value="InterPro"/>
</dbReference>
<evidence type="ECO:0000313" key="9">
    <source>
        <dbReference type="Proteomes" id="UP000886689"/>
    </source>
</evidence>
<gene>
    <name evidence="8" type="ORF">IPL58_05830</name>
</gene>
<evidence type="ECO:0000256" key="5">
    <source>
        <dbReference type="PROSITE-ProRule" id="PRU00169"/>
    </source>
</evidence>
<dbReference type="PANTHER" id="PTHR32071">
    <property type="entry name" value="TRANSCRIPTIONAL REGULATORY PROTEIN"/>
    <property type="match status" value="1"/>
</dbReference>
<reference evidence="8" key="1">
    <citation type="submission" date="2020-10" db="EMBL/GenBank/DDBJ databases">
        <title>Connecting structure to function with the recovery of over 1000 high-quality activated sludge metagenome-assembled genomes encoding full-length rRNA genes using long-read sequencing.</title>
        <authorList>
            <person name="Singleton C.M."/>
            <person name="Petriglieri F."/>
            <person name="Kristensen J.M."/>
            <person name="Kirkegaard R.H."/>
            <person name="Michaelsen T.Y."/>
            <person name="Andersen M.H."/>
            <person name="Karst S.M."/>
            <person name="Dueholm M.S."/>
            <person name="Nielsen P.H."/>
            <person name="Albertsen M."/>
        </authorList>
    </citation>
    <scope>NUCLEOTIDE SEQUENCE</scope>
    <source>
        <strain evidence="8">Hirt_18-Q3-R61-65_BATAC.395</strain>
    </source>
</reference>
<dbReference type="SUPFAM" id="SSF52540">
    <property type="entry name" value="P-loop containing nucleoside triphosphate hydrolases"/>
    <property type="match status" value="1"/>
</dbReference>